<evidence type="ECO:0000313" key="7">
    <source>
        <dbReference type="EMBL" id="ACB86474.1"/>
    </source>
</evidence>
<evidence type="ECO:0000313" key="8">
    <source>
        <dbReference type="Proteomes" id="UP000001683"/>
    </source>
</evidence>
<feature type="binding site" evidence="6">
    <location>
        <begin position="139"/>
        <end position="140"/>
    </location>
    <ligand>
        <name>S-adenosyl-L-methionine</name>
        <dbReference type="ChEBI" id="CHEBI:59789"/>
    </ligand>
</feature>
<dbReference type="GO" id="GO:0005829">
    <property type="term" value="C:cytosol"/>
    <property type="evidence" value="ECO:0007669"/>
    <property type="project" value="TreeGrafter"/>
</dbReference>
<dbReference type="GO" id="GO:0070043">
    <property type="term" value="F:rRNA (guanine-N7-)-methyltransferase activity"/>
    <property type="evidence" value="ECO:0007669"/>
    <property type="project" value="UniProtKB-UniRule"/>
</dbReference>
<dbReference type="PANTHER" id="PTHR31760:SF0">
    <property type="entry name" value="S-ADENOSYL-L-METHIONINE-DEPENDENT METHYLTRANSFERASES SUPERFAMILY PROTEIN"/>
    <property type="match status" value="1"/>
</dbReference>
<keyword evidence="1 6" id="KW-0963">Cytoplasm</keyword>
<dbReference type="EMBL" id="CP001034">
    <property type="protein sequence ID" value="ACB86474.1"/>
    <property type="molecule type" value="Genomic_DNA"/>
</dbReference>
<evidence type="ECO:0000256" key="4">
    <source>
        <dbReference type="ARBA" id="ARBA00022679"/>
    </source>
</evidence>
<dbReference type="eggNOG" id="COG0357">
    <property type="taxonomic scope" value="Bacteria"/>
</dbReference>
<comment type="similarity">
    <text evidence="6">Belongs to the methyltransferase superfamily. RNA methyltransferase RsmG family.</text>
</comment>
<feature type="binding site" evidence="6">
    <location>
        <position position="88"/>
    </location>
    <ligand>
        <name>S-adenosyl-L-methionine</name>
        <dbReference type="ChEBI" id="CHEBI:59789"/>
    </ligand>
</feature>
<dbReference type="HOGENOM" id="CLU_065341_0_0_9"/>
<gene>
    <name evidence="6" type="primary">rsmG</name>
    <name evidence="7" type="ordered locus">Nther_2928</name>
</gene>
<dbReference type="InterPro" id="IPR029063">
    <property type="entry name" value="SAM-dependent_MTases_sf"/>
</dbReference>
<dbReference type="STRING" id="457570.Nther_2928"/>
<comment type="subcellular location">
    <subcellularLocation>
        <location evidence="6">Cytoplasm</location>
    </subcellularLocation>
</comment>
<reference evidence="7 8" key="2">
    <citation type="journal article" date="2011" name="J. Bacteriol.">
        <title>Complete genome sequence of the anaerobic, halophilic alkalithermophile Natranaerobius thermophilus JW/NM-WN-LF.</title>
        <authorList>
            <person name="Zhao B."/>
            <person name="Mesbah N.M."/>
            <person name="Dalin E."/>
            <person name="Goodwin L."/>
            <person name="Nolan M."/>
            <person name="Pitluck S."/>
            <person name="Chertkov O."/>
            <person name="Brettin T.S."/>
            <person name="Han J."/>
            <person name="Larimer F.W."/>
            <person name="Land M.L."/>
            <person name="Hauser L."/>
            <person name="Kyrpides N."/>
            <person name="Wiegel J."/>
        </authorList>
    </citation>
    <scope>NUCLEOTIDE SEQUENCE [LARGE SCALE GENOMIC DNA]</scope>
    <source>
        <strain evidence="8">ATCC BAA-1301 / DSM 18059 / JW/NM-WN-LF</strain>
    </source>
</reference>
<dbReference type="HAMAP" id="MF_00074">
    <property type="entry name" value="16SrRNA_methyltr_G"/>
    <property type="match status" value="1"/>
</dbReference>
<dbReference type="Proteomes" id="UP000001683">
    <property type="component" value="Chromosome"/>
</dbReference>
<protein>
    <recommendedName>
        <fullName evidence="6">Ribosomal RNA small subunit methyltransferase G</fullName>
        <ecNumber evidence="6">2.1.1.-</ecNumber>
    </recommendedName>
    <alternativeName>
        <fullName evidence="6">16S rRNA 7-methylguanosine methyltransferase</fullName>
        <shortName evidence="6">16S rRNA m7G methyltransferase</shortName>
    </alternativeName>
</protein>
<dbReference type="PANTHER" id="PTHR31760">
    <property type="entry name" value="S-ADENOSYL-L-METHIONINE-DEPENDENT METHYLTRANSFERASES SUPERFAMILY PROTEIN"/>
    <property type="match status" value="1"/>
</dbReference>
<dbReference type="EC" id="2.1.1.-" evidence="6"/>
<evidence type="ECO:0000256" key="5">
    <source>
        <dbReference type="ARBA" id="ARBA00022691"/>
    </source>
</evidence>
<dbReference type="SUPFAM" id="SSF53335">
    <property type="entry name" value="S-adenosyl-L-methionine-dependent methyltransferases"/>
    <property type="match status" value="1"/>
</dbReference>
<evidence type="ECO:0000256" key="3">
    <source>
        <dbReference type="ARBA" id="ARBA00022603"/>
    </source>
</evidence>
<keyword evidence="4 6" id="KW-0808">Transferase</keyword>
<dbReference type="PIRSF" id="PIRSF003078">
    <property type="entry name" value="GidB"/>
    <property type="match status" value="1"/>
</dbReference>
<dbReference type="InterPro" id="IPR003682">
    <property type="entry name" value="rRNA_ssu_MeTfrase_G"/>
</dbReference>
<keyword evidence="2 6" id="KW-0698">rRNA processing</keyword>
<keyword evidence="3 6" id="KW-0489">Methyltransferase</keyword>
<dbReference type="FunFam" id="3.40.50.150:FF:000041">
    <property type="entry name" value="Ribosomal RNA small subunit methyltransferase G"/>
    <property type="match status" value="1"/>
</dbReference>
<proteinExistence type="inferred from homology"/>
<evidence type="ECO:0000256" key="6">
    <source>
        <dbReference type="HAMAP-Rule" id="MF_00074"/>
    </source>
</evidence>
<dbReference type="Gene3D" id="3.40.50.150">
    <property type="entry name" value="Vaccinia Virus protein VP39"/>
    <property type="match status" value="1"/>
</dbReference>
<dbReference type="KEGG" id="nth:Nther_2928"/>
<keyword evidence="5 6" id="KW-0949">S-adenosyl-L-methionine</keyword>
<feature type="binding site" evidence="6">
    <location>
        <position position="158"/>
    </location>
    <ligand>
        <name>S-adenosyl-L-methionine</name>
        <dbReference type="ChEBI" id="CHEBI:59789"/>
    </ligand>
</feature>
<dbReference type="RefSeq" id="WP_012449306.1">
    <property type="nucleotide sequence ID" value="NC_010718.1"/>
</dbReference>
<dbReference type="InParanoid" id="B2A468"/>
<name>B2A468_NATTJ</name>
<dbReference type="OrthoDB" id="9808773at2"/>
<dbReference type="FunCoup" id="B2A468">
    <property type="interactions" value="376"/>
</dbReference>
<keyword evidence="8" id="KW-1185">Reference proteome</keyword>
<organism evidence="7 8">
    <name type="scientific">Natranaerobius thermophilus (strain ATCC BAA-1301 / DSM 18059 / JW/NM-WN-LF)</name>
    <dbReference type="NCBI Taxonomy" id="457570"/>
    <lineage>
        <taxon>Bacteria</taxon>
        <taxon>Bacillati</taxon>
        <taxon>Bacillota</taxon>
        <taxon>Clostridia</taxon>
        <taxon>Natranaerobiales</taxon>
        <taxon>Natranaerobiaceae</taxon>
        <taxon>Natranaerobius</taxon>
    </lineage>
</organism>
<feature type="binding site" evidence="6">
    <location>
        <position position="93"/>
    </location>
    <ligand>
        <name>S-adenosyl-L-methionine</name>
        <dbReference type="ChEBI" id="CHEBI:59789"/>
    </ligand>
</feature>
<sequence length="250" mass="28730">MIQIQRQVKMMTNLSNLSDKIKQWGETAPKEIDESFIVYKEELLDWNKKFNLTRTTSDQGIYLEHFLDSLIPLKYTIIDDYETMLDLGSGPGFPGLPLKLAKPGIKTCLLESNFKKVRFLKALIRKLEIPEIEVYHVRAEELAHDQLHRNGYSLVVNRAVSSLNVVSEISLPFLNRGGRLLVWKTVEQFENEQKEAQAALKLLGGSIKNTFEYQLSKNRNPYLIVEIEKTGLTPDKYPRNVGIPQKRPLS</sequence>
<comment type="function">
    <text evidence="6">Specifically methylates the N7 position of a guanine in 16S rRNA.</text>
</comment>
<dbReference type="AlphaFoldDB" id="B2A468"/>
<comment type="caution">
    <text evidence="6">Lacks conserved residue(s) required for the propagation of feature annotation.</text>
</comment>
<reference evidence="7 8" key="1">
    <citation type="submission" date="2008-04" db="EMBL/GenBank/DDBJ databases">
        <title>Complete sequence of chromosome of Natranaerobius thermophilus JW/NM-WN-LF.</title>
        <authorList>
            <consortium name="US DOE Joint Genome Institute"/>
            <person name="Copeland A."/>
            <person name="Lucas S."/>
            <person name="Lapidus A."/>
            <person name="Glavina del Rio T."/>
            <person name="Dalin E."/>
            <person name="Tice H."/>
            <person name="Bruce D."/>
            <person name="Goodwin L."/>
            <person name="Pitluck S."/>
            <person name="Chertkov O."/>
            <person name="Brettin T."/>
            <person name="Detter J.C."/>
            <person name="Han C."/>
            <person name="Kuske C.R."/>
            <person name="Schmutz J."/>
            <person name="Larimer F."/>
            <person name="Land M."/>
            <person name="Hauser L."/>
            <person name="Kyrpides N."/>
            <person name="Lykidis A."/>
            <person name="Mesbah N.M."/>
            <person name="Wiegel J."/>
        </authorList>
    </citation>
    <scope>NUCLEOTIDE SEQUENCE [LARGE SCALE GENOMIC DNA]</scope>
    <source>
        <strain evidence="8">ATCC BAA-1301 / DSM 18059 / JW/NM-WN-LF</strain>
    </source>
</reference>
<evidence type="ECO:0000256" key="1">
    <source>
        <dbReference type="ARBA" id="ARBA00022490"/>
    </source>
</evidence>
<evidence type="ECO:0000256" key="2">
    <source>
        <dbReference type="ARBA" id="ARBA00022552"/>
    </source>
</evidence>
<dbReference type="Pfam" id="PF02527">
    <property type="entry name" value="GidB"/>
    <property type="match status" value="1"/>
</dbReference>
<accession>B2A468</accession>
<dbReference type="NCBIfam" id="TIGR00138">
    <property type="entry name" value="rsmG_gidB"/>
    <property type="match status" value="1"/>
</dbReference>